<dbReference type="RefSeq" id="WP_088710286.1">
    <property type="nucleotide sequence ID" value="NZ_LSTO01000003.1"/>
</dbReference>
<dbReference type="SUPFAM" id="SSF51126">
    <property type="entry name" value="Pectin lyase-like"/>
    <property type="match status" value="1"/>
</dbReference>
<dbReference type="EMBL" id="LSTO01000003">
    <property type="protein sequence ID" value="OWW18560.1"/>
    <property type="molecule type" value="Genomic_DNA"/>
</dbReference>
<feature type="region of interest" description="Disordered" evidence="1">
    <location>
        <begin position="28"/>
        <end position="47"/>
    </location>
</feature>
<dbReference type="InterPro" id="IPR011050">
    <property type="entry name" value="Pectin_lyase_fold/virulence"/>
</dbReference>
<protein>
    <recommendedName>
        <fullName evidence="4">Pectate lyase superfamily protein domain-containing protein</fullName>
    </recommendedName>
</protein>
<proteinExistence type="predicted"/>
<comment type="caution">
    <text evidence="2">The sequence shown here is derived from an EMBL/GenBank/DDBJ whole genome shotgun (WGS) entry which is preliminary data.</text>
</comment>
<dbReference type="Proteomes" id="UP000197535">
    <property type="component" value="Unassembled WGS sequence"/>
</dbReference>
<sequence length="406" mass="43734">MGEIDQRRRTLFLLGAAALLPQFSPYAHARRPDQGNDSQVNLADHGGVPGADPETIIDAFHQAFAQLKRRGGGTLHVSAGVYDLGKRGNGTAVTAADLSNVAISAYGAKLTMTTEGTGTVTPVFFRFINPDNITISGMAFTDSGTDLTVNWFGAICFVVESTRPCRGFRTVDCLAENVVRLLMASQPEKDRYTFEGFDLHATIRNAYYGAGCVFNGANSRADLTVHNVRRAFIGYGMRNWELNIKASADGVAPGSNALVELAADHRGHAESIKVNLAVSGNLKNYGGLVTFYLQGPPTTTTFIRNVKANVTLNNVSAKAGAVFLFPYEAPGAGGYADTTASTWEEIRLSGKVIGSYSGTMIKNPSVSTGKTNSIYVDRDLVGYMKMAMLPDYFRRMLPRTGDVPDR</sequence>
<accession>A0A254T7E1</accession>
<evidence type="ECO:0008006" key="4">
    <source>
        <dbReference type="Google" id="ProtNLM"/>
    </source>
</evidence>
<evidence type="ECO:0000313" key="2">
    <source>
        <dbReference type="EMBL" id="OWW18560.1"/>
    </source>
</evidence>
<evidence type="ECO:0000313" key="3">
    <source>
        <dbReference type="Proteomes" id="UP000197535"/>
    </source>
</evidence>
<reference evidence="2 3" key="1">
    <citation type="submission" date="2016-02" db="EMBL/GenBank/DDBJ databases">
        <authorList>
            <person name="Wen L."/>
            <person name="He K."/>
            <person name="Yang H."/>
        </authorList>
    </citation>
    <scope>NUCLEOTIDE SEQUENCE [LARGE SCALE GENOMIC DNA]</scope>
    <source>
        <strain evidence="2 3">TSA40</strain>
    </source>
</reference>
<dbReference type="InterPro" id="IPR012334">
    <property type="entry name" value="Pectin_lyas_fold"/>
</dbReference>
<dbReference type="AlphaFoldDB" id="A0A254T7E1"/>
<organism evidence="2 3">
    <name type="scientific">Noviherbaspirillum denitrificans</name>
    <dbReference type="NCBI Taxonomy" id="1968433"/>
    <lineage>
        <taxon>Bacteria</taxon>
        <taxon>Pseudomonadati</taxon>
        <taxon>Pseudomonadota</taxon>
        <taxon>Betaproteobacteria</taxon>
        <taxon>Burkholderiales</taxon>
        <taxon>Oxalobacteraceae</taxon>
        <taxon>Noviherbaspirillum</taxon>
    </lineage>
</organism>
<dbReference type="Gene3D" id="2.160.20.10">
    <property type="entry name" value="Single-stranded right-handed beta-helix, Pectin lyase-like"/>
    <property type="match status" value="1"/>
</dbReference>
<gene>
    <name evidence="2" type="ORF">AYR66_00665</name>
</gene>
<name>A0A254T7E1_9BURK</name>
<keyword evidence="3" id="KW-1185">Reference proteome</keyword>
<dbReference type="OrthoDB" id="9111679at2"/>
<evidence type="ECO:0000256" key="1">
    <source>
        <dbReference type="SAM" id="MobiDB-lite"/>
    </source>
</evidence>